<evidence type="ECO:0000259" key="12">
    <source>
        <dbReference type="Pfam" id="PF02868"/>
    </source>
</evidence>
<dbReference type="Gene3D" id="1.10.390.10">
    <property type="entry name" value="Neutral Protease Domain 2"/>
    <property type="match status" value="1"/>
</dbReference>
<evidence type="ECO:0000256" key="5">
    <source>
        <dbReference type="ARBA" id="ARBA00022801"/>
    </source>
</evidence>
<feature type="signal peptide" evidence="10">
    <location>
        <begin position="1"/>
        <end position="20"/>
    </location>
</feature>
<keyword evidence="16" id="KW-1185">Reference proteome</keyword>
<dbReference type="CDD" id="cd09597">
    <property type="entry name" value="M4_TLP"/>
    <property type="match status" value="1"/>
</dbReference>
<evidence type="ECO:0000256" key="1">
    <source>
        <dbReference type="ARBA" id="ARBA00009388"/>
    </source>
</evidence>
<dbReference type="Pfam" id="PF02868">
    <property type="entry name" value="Peptidase_M4_C"/>
    <property type="match status" value="1"/>
</dbReference>
<evidence type="ECO:0000256" key="7">
    <source>
        <dbReference type="ARBA" id="ARBA00023049"/>
    </source>
</evidence>
<evidence type="ECO:0000256" key="4">
    <source>
        <dbReference type="ARBA" id="ARBA00022729"/>
    </source>
</evidence>
<keyword evidence="3" id="KW-0479">Metal-binding</keyword>
<dbReference type="PANTHER" id="PTHR33794:SF1">
    <property type="entry name" value="BACILLOLYSIN"/>
    <property type="match status" value="1"/>
</dbReference>
<dbReference type="SUPFAM" id="SSF55486">
    <property type="entry name" value="Metalloproteases ('zincins'), catalytic domain"/>
    <property type="match status" value="1"/>
</dbReference>
<dbReference type="Gene3D" id="3.10.170.10">
    <property type="match status" value="1"/>
</dbReference>
<dbReference type="Gene3D" id="2.60.120.260">
    <property type="entry name" value="Galactose-binding domain-like"/>
    <property type="match status" value="1"/>
</dbReference>
<feature type="domain" description="Peptidase M4" evidence="11">
    <location>
        <begin position="269"/>
        <end position="335"/>
    </location>
</feature>
<keyword evidence="5" id="KW-0378">Hydrolase</keyword>
<keyword evidence="7" id="KW-0482">Metalloprotease</keyword>
<feature type="chain" id="PRO_5042028587" evidence="10">
    <location>
        <begin position="21"/>
        <end position="854"/>
    </location>
</feature>
<keyword evidence="4 10" id="KW-0732">Signal</keyword>
<evidence type="ECO:0000259" key="11">
    <source>
        <dbReference type="Pfam" id="PF01447"/>
    </source>
</evidence>
<dbReference type="NCBIfam" id="TIGR04183">
    <property type="entry name" value="Por_Secre_tail"/>
    <property type="match status" value="1"/>
</dbReference>
<dbReference type="Pfam" id="PF07504">
    <property type="entry name" value="FTP"/>
    <property type="match status" value="1"/>
</dbReference>
<reference evidence="15 16" key="1">
    <citation type="submission" date="2017-01" db="EMBL/GenBank/DDBJ databases">
        <title>Complete genome of Lacinutrix venerupis DOK2-8 isolated from seawater in Dokdo.</title>
        <authorList>
            <person name="Chi W.-J."/>
            <person name="Kim J.H."/>
        </authorList>
    </citation>
    <scope>NUCLEOTIDE SEQUENCE [LARGE SCALE GENOMIC DNA]</scope>
    <source>
        <strain evidence="15 16">DOK2-8</strain>
    </source>
</reference>
<organism evidence="15 16">
    <name type="scientific">Lacinutrix venerupis</name>
    <dbReference type="NCBI Taxonomy" id="1486034"/>
    <lineage>
        <taxon>Bacteria</taxon>
        <taxon>Pseudomonadati</taxon>
        <taxon>Bacteroidota</taxon>
        <taxon>Flavobacteriia</taxon>
        <taxon>Flavobacteriales</taxon>
        <taxon>Flavobacteriaceae</taxon>
        <taxon>Lacinutrix</taxon>
    </lineage>
</organism>
<evidence type="ECO:0000259" key="13">
    <source>
        <dbReference type="Pfam" id="PF07504"/>
    </source>
</evidence>
<dbReference type="GO" id="GO:0006508">
    <property type="term" value="P:proteolysis"/>
    <property type="evidence" value="ECO:0007669"/>
    <property type="project" value="UniProtKB-KW"/>
</dbReference>
<evidence type="ECO:0000256" key="8">
    <source>
        <dbReference type="PIRSR" id="PIRSR623612-1"/>
    </source>
</evidence>
<evidence type="ECO:0000313" key="15">
    <source>
        <dbReference type="EMBL" id="APY00800.1"/>
    </source>
</evidence>
<dbReference type="KEGG" id="lvn:BWR22_10905"/>
<dbReference type="Proteomes" id="UP000187506">
    <property type="component" value="Chromosome"/>
</dbReference>
<evidence type="ECO:0000256" key="9">
    <source>
        <dbReference type="SAM" id="MobiDB-lite"/>
    </source>
</evidence>
<sequence length="854" mass="93556">MRLLKTTLILSLMFTFFSQAQNREKAIENFKQKTNALITINKHSNVPDFIRFSNTSPYKITGSSLSEKAFNFLNENKDIFSVNDVKSDFKLESSEIDNIGLKRVILNQYYNNIPVYDGKLLFHFNTEKNITAINGNYISGIKLDATPTLSKTEANALAIEAIINQEINFSGETLLVHNSKLYVFQKGLAQGYKGANYLVYEVEVRNNADVREYVFVNAHTGTIVEQFTGIAHALDRVVYENNLSTVAWQEGDALPGSLTIWQRNEVEASGHIYNFFENAFNYTSYDDADAQMVTINNNPNINCPNANWNGTTANYCDGTASDDAVAHEWGHAYTEYTSGLIYQWQSGAINESYSDIWGETVDLLNNYEDADESLALRITCNNSDRWKVTEDATAFGGAIRDMWNPNCNGHPGKVTDAQYWCNTTDSGGVHINSGVPNHAYALLVDGGTYNGQVIGSIGFTKAAHIFWRAQSQYLTATSDFLDLANALEASANDLIGVNLEGLSTTSTPAGPSGEIITALDVQQVTNAVLAVELRIEPTQCGFTSILGDTPPICDTGLNNPIFFEDWETGMDGWSVSQVTVSPTWTSRDWQLETSLPSGRAGTGIYAVNAPIGEVYGGDCQTDFQNGSMQLESPIITMPDVTTGVFEMAFNHNVATEPNWDGANIKYSLDGGAWTLVPSAAFLTNAYNGAINGGQNDNPLSGEDAFTGSDEGSNKGSWGSSSIDLSSLGVTANSTIQFRFDLGSDGCNGLIGWYLDEVTVYNCTYSLSTKDFDAINNFVKVFPNPSNGIFNLQKTGQLNLEKAEIYDINGRFIQSVDLSNMNDVKAIDLSNVASGLYFMTVSSKEAKTVIKLMKQ</sequence>
<dbReference type="AlphaFoldDB" id="A0AAC9LNL4"/>
<dbReference type="RefSeq" id="WP_076733704.1">
    <property type="nucleotide sequence ID" value="NZ_CP019352.1"/>
</dbReference>
<feature type="region of interest" description="Disordered" evidence="9">
    <location>
        <begin position="697"/>
        <end position="717"/>
    </location>
</feature>
<keyword evidence="2" id="KW-0645">Protease</keyword>
<dbReference type="InterPro" id="IPR023612">
    <property type="entry name" value="Peptidase_M4"/>
</dbReference>
<keyword evidence="6" id="KW-0862">Zinc</keyword>
<feature type="domain" description="Secretion system C-terminal sorting" evidence="14">
    <location>
        <begin position="780"/>
        <end position="851"/>
    </location>
</feature>
<dbReference type="Pfam" id="PF01447">
    <property type="entry name" value="Peptidase_M4"/>
    <property type="match status" value="1"/>
</dbReference>
<dbReference type="InterPro" id="IPR013856">
    <property type="entry name" value="Peptidase_M4_domain"/>
</dbReference>
<gene>
    <name evidence="15" type="ORF">BWR22_10905</name>
</gene>
<accession>A0AAC9LNL4</accession>
<dbReference type="InterPro" id="IPR011096">
    <property type="entry name" value="FTP_domain"/>
</dbReference>
<dbReference type="PRINTS" id="PR00730">
    <property type="entry name" value="THERMOLYSIN"/>
</dbReference>
<dbReference type="InterPro" id="IPR050728">
    <property type="entry name" value="Zinc_Metalloprotease_M4"/>
</dbReference>
<dbReference type="InterPro" id="IPR027268">
    <property type="entry name" value="Peptidase_M4/M1_CTD_sf"/>
</dbReference>
<evidence type="ECO:0000259" key="14">
    <source>
        <dbReference type="Pfam" id="PF18962"/>
    </source>
</evidence>
<protein>
    <submittedName>
        <fullName evidence="15">Bacillolysin</fullName>
    </submittedName>
</protein>
<comment type="similarity">
    <text evidence="1">Belongs to the peptidase M4 family.</text>
</comment>
<evidence type="ECO:0000313" key="16">
    <source>
        <dbReference type="Proteomes" id="UP000187506"/>
    </source>
</evidence>
<proteinExistence type="inferred from homology"/>
<feature type="domain" description="FTP" evidence="13">
    <location>
        <begin position="88"/>
        <end position="137"/>
    </location>
</feature>
<evidence type="ECO:0000256" key="6">
    <source>
        <dbReference type="ARBA" id="ARBA00022833"/>
    </source>
</evidence>
<dbReference type="EMBL" id="CP019352">
    <property type="protein sequence ID" value="APY00800.1"/>
    <property type="molecule type" value="Genomic_DNA"/>
</dbReference>
<dbReference type="GO" id="GO:0046872">
    <property type="term" value="F:metal ion binding"/>
    <property type="evidence" value="ECO:0007669"/>
    <property type="project" value="UniProtKB-KW"/>
</dbReference>
<dbReference type="InterPro" id="IPR001570">
    <property type="entry name" value="Peptidase_M4_C_domain"/>
</dbReference>
<feature type="active site" description="Proton donor" evidence="8">
    <location>
        <position position="430"/>
    </location>
</feature>
<dbReference type="Gene3D" id="3.10.450.490">
    <property type="match status" value="1"/>
</dbReference>
<evidence type="ECO:0000256" key="3">
    <source>
        <dbReference type="ARBA" id="ARBA00022723"/>
    </source>
</evidence>
<dbReference type="PANTHER" id="PTHR33794">
    <property type="entry name" value="BACILLOLYSIN"/>
    <property type="match status" value="1"/>
</dbReference>
<dbReference type="GO" id="GO:0004222">
    <property type="term" value="F:metalloendopeptidase activity"/>
    <property type="evidence" value="ECO:0007669"/>
    <property type="project" value="InterPro"/>
</dbReference>
<feature type="active site" evidence="8">
    <location>
        <position position="328"/>
    </location>
</feature>
<feature type="domain" description="Peptidase M4 C-terminal" evidence="12">
    <location>
        <begin position="338"/>
        <end position="498"/>
    </location>
</feature>
<evidence type="ECO:0000256" key="2">
    <source>
        <dbReference type="ARBA" id="ARBA00022670"/>
    </source>
</evidence>
<dbReference type="Pfam" id="PF18962">
    <property type="entry name" value="Por_Secre_tail"/>
    <property type="match status" value="1"/>
</dbReference>
<evidence type="ECO:0000256" key="10">
    <source>
        <dbReference type="SAM" id="SignalP"/>
    </source>
</evidence>
<dbReference type="InterPro" id="IPR026444">
    <property type="entry name" value="Secre_tail"/>
</dbReference>
<name>A0AAC9LNL4_9FLAO</name>